<comment type="function">
    <text evidence="7 9">One of the primary rRNA binding proteins, it binds directly near the 3'-end of the 23S rRNA, where it nucleates assembly of the 50S subunit.</text>
</comment>
<evidence type="ECO:0000256" key="3">
    <source>
        <dbReference type="ARBA" id="ARBA00022884"/>
    </source>
</evidence>
<proteinExistence type="inferred from homology"/>
<evidence type="ECO:0000313" key="11">
    <source>
        <dbReference type="Proteomes" id="UP000648239"/>
    </source>
</evidence>
<dbReference type="GO" id="GO:0022625">
    <property type="term" value="C:cytosolic large ribosomal subunit"/>
    <property type="evidence" value="ECO:0007669"/>
    <property type="project" value="TreeGrafter"/>
</dbReference>
<evidence type="ECO:0000256" key="4">
    <source>
        <dbReference type="ARBA" id="ARBA00022980"/>
    </source>
</evidence>
<comment type="similarity">
    <text evidence="1 7 8">Belongs to the universal ribosomal protein uL3 family.</text>
</comment>
<keyword evidence="3 7" id="KW-0694">RNA-binding</keyword>
<dbReference type="GO" id="GO:0019843">
    <property type="term" value="F:rRNA binding"/>
    <property type="evidence" value="ECO:0007669"/>
    <property type="project" value="UniProtKB-UniRule"/>
</dbReference>
<evidence type="ECO:0000256" key="8">
    <source>
        <dbReference type="RuleBase" id="RU003905"/>
    </source>
</evidence>
<dbReference type="InterPro" id="IPR009000">
    <property type="entry name" value="Transl_B-barrel_sf"/>
</dbReference>
<keyword evidence="4 7" id="KW-0689">Ribosomal protein</keyword>
<dbReference type="SUPFAM" id="SSF50447">
    <property type="entry name" value="Translation proteins"/>
    <property type="match status" value="1"/>
</dbReference>
<evidence type="ECO:0000313" key="10">
    <source>
        <dbReference type="EMBL" id="MBD3867767.1"/>
    </source>
</evidence>
<dbReference type="FunFam" id="2.40.30.10:FF:000004">
    <property type="entry name" value="50S ribosomal protein L3"/>
    <property type="match status" value="1"/>
</dbReference>
<dbReference type="Gene3D" id="2.40.30.10">
    <property type="entry name" value="Translation factors"/>
    <property type="match status" value="1"/>
</dbReference>
<evidence type="ECO:0000256" key="2">
    <source>
        <dbReference type="ARBA" id="ARBA00022730"/>
    </source>
</evidence>
<keyword evidence="2 7" id="KW-0699">rRNA-binding</keyword>
<evidence type="ECO:0000256" key="9">
    <source>
        <dbReference type="RuleBase" id="RU003906"/>
    </source>
</evidence>
<comment type="caution">
    <text evidence="10">The sequence shown here is derived from an EMBL/GenBank/DDBJ whole genome shotgun (WGS) entry which is preliminary data.</text>
</comment>
<protein>
    <recommendedName>
        <fullName evidence="6 7">Large ribosomal subunit protein uL3</fullName>
    </recommendedName>
</protein>
<accession>A0A8J7CCP9</accession>
<evidence type="ECO:0000256" key="5">
    <source>
        <dbReference type="ARBA" id="ARBA00023274"/>
    </source>
</evidence>
<keyword evidence="5 7" id="KW-0687">Ribonucleoprotein</keyword>
<gene>
    <name evidence="7 10" type="primary">rplC</name>
    <name evidence="10" type="ORF">IFK94_06560</name>
</gene>
<dbReference type="AlphaFoldDB" id="A0A8J7CCP9"/>
<organism evidence="10 11">
    <name type="scientific">Candidatus Polarisedimenticola svalbardensis</name>
    <dbReference type="NCBI Taxonomy" id="2886004"/>
    <lineage>
        <taxon>Bacteria</taxon>
        <taxon>Pseudomonadati</taxon>
        <taxon>Acidobacteriota</taxon>
        <taxon>Candidatus Polarisedimenticolia</taxon>
        <taxon>Candidatus Polarisedimenticolales</taxon>
        <taxon>Candidatus Polarisedimenticolaceae</taxon>
        <taxon>Candidatus Polarisedimenticola</taxon>
    </lineage>
</organism>
<dbReference type="HAMAP" id="MF_01325_B">
    <property type="entry name" value="Ribosomal_uL3_B"/>
    <property type="match status" value="1"/>
</dbReference>
<evidence type="ECO:0000256" key="6">
    <source>
        <dbReference type="ARBA" id="ARBA00035243"/>
    </source>
</evidence>
<comment type="subunit">
    <text evidence="7 9">Part of the 50S ribosomal subunit. Forms a cluster with proteins L14 and L19.</text>
</comment>
<dbReference type="GO" id="GO:0006412">
    <property type="term" value="P:translation"/>
    <property type="evidence" value="ECO:0007669"/>
    <property type="project" value="UniProtKB-UniRule"/>
</dbReference>
<dbReference type="GO" id="GO:0003735">
    <property type="term" value="F:structural constituent of ribosome"/>
    <property type="evidence" value="ECO:0007669"/>
    <property type="project" value="UniProtKB-UniRule"/>
</dbReference>
<dbReference type="Gene3D" id="3.30.160.810">
    <property type="match status" value="1"/>
</dbReference>
<name>A0A8J7CCP9_9BACT</name>
<dbReference type="NCBIfam" id="TIGR03625">
    <property type="entry name" value="L3_bact"/>
    <property type="match status" value="1"/>
</dbReference>
<dbReference type="Pfam" id="PF00297">
    <property type="entry name" value="Ribosomal_L3"/>
    <property type="match status" value="1"/>
</dbReference>
<evidence type="ECO:0000256" key="7">
    <source>
        <dbReference type="HAMAP-Rule" id="MF_01325"/>
    </source>
</evidence>
<dbReference type="Proteomes" id="UP000648239">
    <property type="component" value="Unassembled WGS sequence"/>
</dbReference>
<dbReference type="PANTHER" id="PTHR11229">
    <property type="entry name" value="50S RIBOSOMAL PROTEIN L3"/>
    <property type="match status" value="1"/>
</dbReference>
<evidence type="ECO:0000256" key="1">
    <source>
        <dbReference type="ARBA" id="ARBA00006540"/>
    </source>
</evidence>
<dbReference type="InterPro" id="IPR000597">
    <property type="entry name" value="Ribosomal_uL3"/>
</dbReference>
<sequence length="208" mass="22491">MIEGMIGKKVGMTQLFDEDGRVTPVTVLEMGPCVVVQRKSMDKDGYEAVQVGLVDPKAGKRANKPMRGHHEKASVPPTRILREFALEEGDDPKPGDALLVEMFQDVPKVDIIGTSKGKGFQGVIKRWGFGGGKASHGSMHHRAPGSIGQSAWPAKVFRGVKMPGQMGNKRITVKNLKVVRIDNEKNLMLVKGGVPGAPGSTIMIRKSK</sequence>
<dbReference type="PANTHER" id="PTHR11229:SF16">
    <property type="entry name" value="LARGE RIBOSOMAL SUBUNIT PROTEIN UL3C"/>
    <property type="match status" value="1"/>
</dbReference>
<dbReference type="PROSITE" id="PS00474">
    <property type="entry name" value="RIBOSOMAL_L3"/>
    <property type="match status" value="1"/>
</dbReference>
<dbReference type="FunFam" id="3.30.160.810:FF:000001">
    <property type="entry name" value="50S ribosomal protein L3"/>
    <property type="match status" value="1"/>
</dbReference>
<dbReference type="InterPro" id="IPR019926">
    <property type="entry name" value="Ribosomal_uL3_CS"/>
</dbReference>
<reference evidence="10 11" key="1">
    <citation type="submission" date="2020-08" db="EMBL/GenBank/DDBJ databases">
        <title>Acidobacteriota in marine sediments use diverse sulfur dissimilation pathways.</title>
        <authorList>
            <person name="Wasmund K."/>
        </authorList>
    </citation>
    <scope>NUCLEOTIDE SEQUENCE [LARGE SCALE GENOMIC DNA]</scope>
    <source>
        <strain evidence="10">MAG AM4</strain>
    </source>
</reference>
<dbReference type="EMBL" id="JACXWD010000015">
    <property type="protein sequence ID" value="MBD3867767.1"/>
    <property type="molecule type" value="Genomic_DNA"/>
</dbReference>
<dbReference type="InterPro" id="IPR019927">
    <property type="entry name" value="Ribosomal_uL3_bac/org-type"/>
</dbReference>